<sequence>MSDYVPTKSESDRNTSDNHHSPAPRLNHRNPRQTQAQPNQTGPTRASSQRSGCNSVRSLPPLRVSVAAAAAAGRESHRPPAASRQVARPGRAGPVSQTLAPLAALPSEELPDPDEVRVTAFAGIPDNVIDMTHLDEPIDDEFVQELEVLFELRRGYAHAGESLAYAIDRTRHVVARVPDTLPAPNVTPADQARSFIYAPVFKTFVKRRARKLLMTKNLKVYGSDPPRGAPAALKSLLVLVLSANFKRDYLPRGYADGHPGTVSSVDSFVRVQLRKSRGMMRDLAPNGREVTHPIPTISTLMVDMRNSMTPPLPNSTAVVAGDTREARGNQTHLKARLAYLRILTIMQLIGRGPRDAGRQWRNIDAHLRELEAMGRDYRTAFFRLILRLDRTLFNGNQFFVGMDTTPVKLPTNEEVETLMAASGDNAETEDAMLAE</sequence>
<protein>
    <submittedName>
        <fullName evidence="2">Uncharacterized protein</fullName>
    </submittedName>
</protein>
<gene>
    <name evidence="2" type="ORF">PGT21_015739</name>
</gene>
<feature type="compositionally biased region" description="Basic and acidic residues" evidence="1">
    <location>
        <begin position="9"/>
        <end position="20"/>
    </location>
</feature>
<evidence type="ECO:0000256" key="1">
    <source>
        <dbReference type="SAM" id="MobiDB-lite"/>
    </source>
</evidence>
<feature type="region of interest" description="Disordered" evidence="1">
    <location>
        <begin position="1"/>
        <end position="95"/>
    </location>
</feature>
<proteinExistence type="predicted"/>
<organism evidence="2 3">
    <name type="scientific">Puccinia graminis f. sp. tritici</name>
    <dbReference type="NCBI Taxonomy" id="56615"/>
    <lineage>
        <taxon>Eukaryota</taxon>
        <taxon>Fungi</taxon>
        <taxon>Dikarya</taxon>
        <taxon>Basidiomycota</taxon>
        <taxon>Pucciniomycotina</taxon>
        <taxon>Pucciniomycetes</taxon>
        <taxon>Pucciniales</taxon>
        <taxon>Pucciniaceae</taxon>
        <taxon>Puccinia</taxon>
    </lineage>
</organism>
<dbReference type="EMBL" id="VSWC01000092">
    <property type="protein sequence ID" value="KAA1090855.1"/>
    <property type="molecule type" value="Genomic_DNA"/>
</dbReference>
<feature type="compositionally biased region" description="Polar residues" evidence="1">
    <location>
        <begin position="32"/>
        <end position="57"/>
    </location>
</feature>
<keyword evidence="3" id="KW-1185">Reference proteome</keyword>
<dbReference type="AlphaFoldDB" id="A0A5B0NNK3"/>
<evidence type="ECO:0000313" key="3">
    <source>
        <dbReference type="Proteomes" id="UP000324748"/>
    </source>
</evidence>
<reference evidence="2 3" key="1">
    <citation type="submission" date="2019-05" db="EMBL/GenBank/DDBJ databases">
        <title>Emergence of the Ug99 lineage of the wheat stem rust pathogen through somatic hybridization.</title>
        <authorList>
            <person name="Li F."/>
            <person name="Upadhyaya N.M."/>
            <person name="Sperschneider J."/>
            <person name="Matny O."/>
            <person name="Nguyen-Phuc H."/>
            <person name="Mago R."/>
            <person name="Raley C."/>
            <person name="Miller M.E."/>
            <person name="Silverstein K.A.T."/>
            <person name="Henningsen E."/>
            <person name="Hirsch C.D."/>
            <person name="Visser B."/>
            <person name="Pretorius Z.A."/>
            <person name="Steffenson B.J."/>
            <person name="Schwessinger B."/>
            <person name="Dodds P.N."/>
            <person name="Figueroa M."/>
        </authorList>
    </citation>
    <scope>NUCLEOTIDE SEQUENCE [LARGE SCALE GENOMIC DNA]</scope>
    <source>
        <strain evidence="2">21-0</strain>
    </source>
</reference>
<accession>A0A5B0NNK3</accession>
<name>A0A5B0NNK3_PUCGR</name>
<dbReference type="Proteomes" id="UP000324748">
    <property type="component" value="Unassembled WGS sequence"/>
</dbReference>
<evidence type="ECO:0000313" key="2">
    <source>
        <dbReference type="EMBL" id="KAA1090855.1"/>
    </source>
</evidence>
<comment type="caution">
    <text evidence="2">The sequence shown here is derived from an EMBL/GenBank/DDBJ whole genome shotgun (WGS) entry which is preliminary data.</text>
</comment>